<gene>
    <name evidence="2" type="ORF">HII31_08115</name>
</gene>
<feature type="compositionally biased region" description="Polar residues" evidence="1">
    <location>
        <begin position="89"/>
        <end position="104"/>
    </location>
</feature>
<dbReference type="AlphaFoldDB" id="A0A8H6RJ27"/>
<comment type="caution">
    <text evidence="2">The sequence shown here is derived from an EMBL/GenBank/DDBJ whole genome shotgun (WGS) entry which is preliminary data.</text>
</comment>
<feature type="compositionally biased region" description="Basic and acidic residues" evidence="1">
    <location>
        <begin position="53"/>
        <end position="71"/>
    </location>
</feature>
<feature type="compositionally biased region" description="Basic residues" evidence="1">
    <location>
        <begin position="123"/>
        <end position="134"/>
    </location>
</feature>
<organism evidence="2 3">
    <name type="scientific">Pseudocercospora fuligena</name>
    <dbReference type="NCBI Taxonomy" id="685502"/>
    <lineage>
        <taxon>Eukaryota</taxon>
        <taxon>Fungi</taxon>
        <taxon>Dikarya</taxon>
        <taxon>Ascomycota</taxon>
        <taxon>Pezizomycotina</taxon>
        <taxon>Dothideomycetes</taxon>
        <taxon>Dothideomycetidae</taxon>
        <taxon>Mycosphaerellales</taxon>
        <taxon>Mycosphaerellaceae</taxon>
        <taxon>Pseudocercospora</taxon>
    </lineage>
</organism>
<accession>A0A8H6RJ27</accession>
<protein>
    <submittedName>
        <fullName evidence="2">Uncharacterized protein</fullName>
    </submittedName>
</protein>
<feature type="region of interest" description="Disordered" evidence="1">
    <location>
        <begin position="1"/>
        <end position="150"/>
    </location>
</feature>
<dbReference type="EMBL" id="JABCIY010000168">
    <property type="protein sequence ID" value="KAF7190956.1"/>
    <property type="molecule type" value="Genomic_DNA"/>
</dbReference>
<sequence>MSSSDEDDFMPLPQGRDTKYANEQHEKFKRQMKAERAALKKAGSKASTPAPTSDKETTPKPSRKEQAEKAQRPIVAKVPARSVTPCIASGSNSPGDSSEVQSEPLQPARPSGLDQLLQGGANKKIKTKLVKTKVKKDSASPEESSVNQRARKLFSQAKPWEAFEAGEVDLSTADKIRDESAACNQLLAHVRSDPQFKISKSIPSYYTDTLYDYTKKLAKLQA</sequence>
<proteinExistence type="predicted"/>
<feature type="compositionally biased region" description="Basic and acidic residues" evidence="1">
    <location>
        <begin position="16"/>
        <end position="26"/>
    </location>
</feature>
<evidence type="ECO:0000313" key="2">
    <source>
        <dbReference type="EMBL" id="KAF7190956.1"/>
    </source>
</evidence>
<evidence type="ECO:0000313" key="3">
    <source>
        <dbReference type="Proteomes" id="UP000660729"/>
    </source>
</evidence>
<dbReference type="OrthoDB" id="3647858at2759"/>
<keyword evidence="3" id="KW-1185">Reference proteome</keyword>
<name>A0A8H6RJ27_9PEZI</name>
<evidence type="ECO:0000256" key="1">
    <source>
        <dbReference type="SAM" id="MobiDB-lite"/>
    </source>
</evidence>
<reference evidence="2" key="1">
    <citation type="submission" date="2020-04" db="EMBL/GenBank/DDBJ databases">
        <title>Draft genome resource of the tomato pathogen Pseudocercospora fuligena.</title>
        <authorList>
            <person name="Zaccaron A."/>
        </authorList>
    </citation>
    <scope>NUCLEOTIDE SEQUENCE</scope>
    <source>
        <strain evidence="2">PF001</strain>
    </source>
</reference>
<dbReference type="Proteomes" id="UP000660729">
    <property type="component" value="Unassembled WGS sequence"/>
</dbReference>